<dbReference type="PROSITE" id="PS00194">
    <property type="entry name" value="THIOREDOXIN_1"/>
    <property type="match status" value="1"/>
</dbReference>
<dbReference type="PROSITE" id="PS51352">
    <property type="entry name" value="THIOREDOXIN_2"/>
    <property type="match status" value="1"/>
</dbReference>
<proteinExistence type="predicted"/>
<dbReference type="GO" id="GO:0016209">
    <property type="term" value="F:antioxidant activity"/>
    <property type="evidence" value="ECO:0007669"/>
    <property type="project" value="InterPro"/>
</dbReference>
<dbReference type="GO" id="GO:0005886">
    <property type="term" value="C:plasma membrane"/>
    <property type="evidence" value="ECO:0007669"/>
    <property type="project" value="InterPro"/>
</dbReference>
<dbReference type="RefSeq" id="WP_184223552.1">
    <property type="nucleotide sequence ID" value="NZ_JACIIU010000012.1"/>
</dbReference>
<dbReference type="GO" id="GO:0008961">
    <property type="term" value="F:phosphatidylglycerol-prolipoprotein diacylglyceryl transferase activity"/>
    <property type="evidence" value="ECO:0007669"/>
    <property type="project" value="InterPro"/>
</dbReference>
<dbReference type="SUPFAM" id="SSF52833">
    <property type="entry name" value="Thioredoxin-like"/>
    <property type="match status" value="1"/>
</dbReference>
<dbReference type="InterPro" id="IPR050553">
    <property type="entry name" value="Thioredoxin_ResA/DsbE_sf"/>
</dbReference>
<comment type="subcellular location">
    <subcellularLocation>
        <location evidence="1">Cell envelope</location>
    </subcellularLocation>
</comment>
<evidence type="ECO:0000313" key="7">
    <source>
        <dbReference type="EMBL" id="MBB6261836.1"/>
    </source>
</evidence>
<dbReference type="InterPro" id="IPR036249">
    <property type="entry name" value="Thioredoxin-like_sf"/>
</dbReference>
<feature type="transmembrane region" description="Helical" evidence="5">
    <location>
        <begin position="43"/>
        <end position="62"/>
    </location>
</feature>
<dbReference type="InterPro" id="IPR001640">
    <property type="entry name" value="Lgt"/>
</dbReference>
<feature type="transmembrane region" description="Helical" evidence="5">
    <location>
        <begin position="82"/>
        <end position="103"/>
    </location>
</feature>
<reference evidence="7 8" key="1">
    <citation type="submission" date="2020-08" db="EMBL/GenBank/DDBJ databases">
        <title>Genomic Encyclopedia of Type Strains, Phase IV (KMG-IV): sequencing the most valuable type-strain genomes for metagenomic binning, comparative biology and taxonomic classification.</title>
        <authorList>
            <person name="Goeker M."/>
        </authorList>
    </citation>
    <scope>NUCLEOTIDE SEQUENCE [LARGE SCALE GENOMIC DNA]</scope>
    <source>
        <strain evidence="7 8">DSM 22336</strain>
    </source>
</reference>
<dbReference type="GO" id="GO:0030313">
    <property type="term" value="C:cell envelope"/>
    <property type="evidence" value="ECO:0007669"/>
    <property type="project" value="UniProtKB-SubCell"/>
</dbReference>
<evidence type="ECO:0000313" key="8">
    <source>
        <dbReference type="Proteomes" id="UP000555393"/>
    </source>
</evidence>
<gene>
    <name evidence="7" type="ORF">FHS77_002402</name>
</gene>
<keyword evidence="5" id="KW-0812">Transmembrane</keyword>
<sequence length="265" mass="29160">MNAVSMGPLVMDGSRFAVVLAMAAFLIITGVMSSKVDQRFNRWSWIVLIGAVVGARLGHVILNWESFSQEPLRIFSLWQGGFYWPGAAVAIGLAVIFALPSIALRLWALVPVACAVFVWNGIGILTATTQAIALPPQSFQTMKQDEFRFDQTSGKPLVVNLWASWCPPCRREMPMMADLAANNDQAEFIFANQGEGQAAIQKYLQQHNIVLPQIIMDQFSDLSRHYGAPGLPATLFISADGILRSAHLGEISRETLQSNIKRLSN</sequence>
<keyword evidence="5" id="KW-0472">Membrane</keyword>
<keyword evidence="5" id="KW-1133">Transmembrane helix</keyword>
<dbReference type="GO" id="GO:0017004">
    <property type="term" value="P:cytochrome complex assembly"/>
    <property type="evidence" value="ECO:0007669"/>
    <property type="project" value="UniProtKB-KW"/>
</dbReference>
<dbReference type="Gene3D" id="3.40.30.10">
    <property type="entry name" value="Glutaredoxin"/>
    <property type="match status" value="1"/>
</dbReference>
<protein>
    <submittedName>
        <fullName evidence="7">Thiol-disulfide isomerase/thioredoxin</fullName>
    </submittedName>
</protein>
<dbReference type="CDD" id="cd02966">
    <property type="entry name" value="TlpA_like_family"/>
    <property type="match status" value="1"/>
</dbReference>
<dbReference type="InterPro" id="IPR000866">
    <property type="entry name" value="AhpC/TSA"/>
</dbReference>
<feature type="domain" description="Thioredoxin" evidence="6">
    <location>
        <begin position="128"/>
        <end position="265"/>
    </location>
</feature>
<name>A0A841LWX9_9HYPH</name>
<evidence type="ECO:0000256" key="5">
    <source>
        <dbReference type="SAM" id="Phobius"/>
    </source>
</evidence>
<keyword evidence="4" id="KW-0676">Redox-active center</keyword>
<feature type="transmembrane region" description="Helical" evidence="5">
    <location>
        <begin position="109"/>
        <end position="134"/>
    </location>
</feature>
<keyword evidence="3" id="KW-1015">Disulfide bond</keyword>
<keyword evidence="8" id="KW-1185">Reference proteome</keyword>
<dbReference type="Pfam" id="PF01790">
    <property type="entry name" value="LGT"/>
    <property type="match status" value="1"/>
</dbReference>
<dbReference type="GO" id="GO:0015036">
    <property type="term" value="F:disulfide oxidoreductase activity"/>
    <property type="evidence" value="ECO:0007669"/>
    <property type="project" value="UniProtKB-ARBA"/>
</dbReference>
<evidence type="ECO:0000256" key="2">
    <source>
        <dbReference type="ARBA" id="ARBA00022748"/>
    </source>
</evidence>
<keyword evidence="2" id="KW-0201">Cytochrome c-type biogenesis</keyword>
<dbReference type="AlphaFoldDB" id="A0A841LWX9"/>
<accession>A0A841LWX9</accession>
<evidence type="ECO:0000256" key="4">
    <source>
        <dbReference type="ARBA" id="ARBA00023284"/>
    </source>
</evidence>
<evidence type="ECO:0000256" key="3">
    <source>
        <dbReference type="ARBA" id="ARBA00023157"/>
    </source>
</evidence>
<dbReference type="GO" id="GO:0016853">
    <property type="term" value="F:isomerase activity"/>
    <property type="evidence" value="ECO:0007669"/>
    <property type="project" value="UniProtKB-KW"/>
</dbReference>
<dbReference type="GO" id="GO:0042158">
    <property type="term" value="P:lipoprotein biosynthetic process"/>
    <property type="evidence" value="ECO:0007669"/>
    <property type="project" value="InterPro"/>
</dbReference>
<dbReference type="Proteomes" id="UP000555393">
    <property type="component" value="Unassembled WGS sequence"/>
</dbReference>
<keyword evidence="7" id="KW-0413">Isomerase</keyword>
<dbReference type="PANTHER" id="PTHR42852">
    <property type="entry name" value="THIOL:DISULFIDE INTERCHANGE PROTEIN DSBE"/>
    <property type="match status" value="1"/>
</dbReference>
<dbReference type="Pfam" id="PF00578">
    <property type="entry name" value="AhpC-TSA"/>
    <property type="match status" value="1"/>
</dbReference>
<dbReference type="InterPro" id="IPR017937">
    <property type="entry name" value="Thioredoxin_CS"/>
</dbReference>
<evidence type="ECO:0000256" key="1">
    <source>
        <dbReference type="ARBA" id="ARBA00004196"/>
    </source>
</evidence>
<dbReference type="InterPro" id="IPR013766">
    <property type="entry name" value="Thioredoxin_domain"/>
</dbReference>
<organism evidence="7 8">
    <name type="scientific">Paenochrobactrum gallinarii</name>
    <dbReference type="NCBI Taxonomy" id="643673"/>
    <lineage>
        <taxon>Bacteria</taxon>
        <taxon>Pseudomonadati</taxon>
        <taxon>Pseudomonadota</taxon>
        <taxon>Alphaproteobacteria</taxon>
        <taxon>Hyphomicrobiales</taxon>
        <taxon>Brucellaceae</taxon>
        <taxon>Paenochrobactrum</taxon>
    </lineage>
</organism>
<evidence type="ECO:0000259" key="6">
    <source>
        <dbReference type="PROSITE" id="PS51352"/>
    </source>
</evidence>
<dbReference type="PANTHER" id="PTHR42852:SF6">
    <property type="entry name" value="THIOL:DISULFIDE INTERCHANGE PROTEIN DSBE"/>
    <property type="match status" value="1"/>
</dbReference>
<comment type="caution">
    <text evidence="7">The sequence shown here is derived from an EMBL/GenBank/DDBJ whole genome shotgun (WGS) entry which is preliminary data.</text>
</comment>
<dbReference type="EMBL" id="JACIIU010000012">
    <property type="protein sequence ID" value="MBB6261836.1"/>
    <property type="molecule type" value="Genomic_DNA"/>
</dbReference>